<name>A0AAD9VT75_9HYME</name>
<evidence type="ECO:0000256" key="1">
    <source>
        <dbReference type="ARBA" id="ARBA00022729"/>
    </source>
</evidence>
<comment type="caution">
    <text evidence="4">The sequence shown here is derived from an EMBL/GenBank/DDBJ whole genome shotgun (WGS) entry which is preliminary data.</text>
</comment>
<organism evidence="4 5">
    <name type="scientific">Odynerus spinipes</name>
    <dbReference type="NCBI Taxonomy" id="1348599"/>
    <lineage>
        <taxon>Eukaryota</taxon>
        <taxon>Metazoa</taxon>
        <taxon>Ecdysozoa</taxon>
        <taxon>Arthropoda</taxon>
        <taxon>Hexapoda</taxon>
        <taxon>Insecta</taxon>
        <taxon>Pterygota</taxon>
        <taxon>Neoptera</taxon>
        <taxon>Endopterygota</taxon>
        <taxon>Hymenoptera</taxon>
        <taxon>Apocrita</taxon>
        <taxon>Aculeata</taxon>
        <taxon>Vespoidea</taxon>
        <taxon>Vespidae</taxon>
        <taxon>Eumeninae</taxon>
        <taxon>Odynerus</taxon>
    </lineage>
</organism>
<evidence type="ECO:0000259" key="3">
    <source>
        <dbReference type="Pfam" id="PF01347"/>
    </source>
</evidence>
<dbReference type="EMBL" id="JAIFRP010000021">
    <property type="protein sequence ID" value="KAK2585200.1"/>
    <property type="molecule type" value="Genomic_DNA"/>
</dbReference>
<dbReference type="InterPro" id="IPR001747">
    <property type="entry name" value="Vitellogenin_N"/>
</dbReference>
<evidence type="ECO:0000256" key="2">
    <source>
        <dbReference type="SAM" id="SignalP"/>
    </source>
</evidence>
<dbReference type="Pfam" id="PF01347">
    <property type="entry name" value="Vitellogenin_N"/>
    <property type="match status" value="1"/>
</dbReference>
<dbReference type="Gene3D" id="2.30.230.10">
    <property type="entry name" value="Lipovitellin, beta-sheet shell regions, chain A"/>
    <property type="match status" value="1"/>
</dbReference>
<dbReference type="InterPro" id="IPR015816">
    <property type="entry name" value="Vitellinogen_b-sht_N"/>
</dbReference>
<protein>
    <recommendedName>
        <fullName evidence="3">Vitellogenin domain-containing protein</fullName>
    </recommendedName>
</protein>
<gene>
    <name evidence="4" type="ORF">KPH14_009907</name>
</gene>
<dbReference type="Proteomes" id="UP001258017">
    <property type="component" value="Unassembled WGS sequence"/>
</dbReference>
<dbReference type="SUPFAM" id="SSF56968">
    <property type="entry name" value="Lipovitellin-phosvitin complex, beta-sheet shell regions"/>
    <property type="match status" value="1"/>
</dbReference>
<feature type="chain" id="PRO_5041949787" description="Vitellogenin domain-containing protein" evidence="2">
    <location>
        <begin position="17"/>
        <end position="319"/>
    </location>
</feature>
<sequence length="319" mass="36091">MNFILIPFLLATDLVSNDDAWNNGPEYSFSVSVSTISNLRAGKSESKGESRLLGTTLLTTLKCRPREPDNLNCHFEDAKIGRLSPKKFKFEEILRAAENASYRPYGFSEANFEIKFNRNGIDGYIFEKDERLMGQFLVDMFRMIANQLSVGTSVEGKAESFREKENFTMGECPAEYKITRSEIDGHCQKKKLNLVALIDSQLNDEEILRIERQRVLDECLPRDLCYFGTRYTYGVVLGGHTDKLVSSTSTLTISRNCFISETFNIVDIYDEKKKKLGSSLDRLRVSLDSIDPAQGSLKSMSDPTSVDVVVRNPSNYDVN</sequence>
<feature type="domain" description="Vitellogenin" evidence="3">
    <location>
        <begin position="21"/>
        <end position="252"/>
    </location>
</feature>
<dbReference type="GO" id="GO:0005319">
    <property type="term" value="F:lipid transporter activity"/>
    <property type="evidence" value="ECO:0007669"/>
    <property type="project" value="InterPro"/>
</dbReference>
<accession>A0AAD9VT75</accession>
<dbReference type="AlphaFoldDB" id="A0AAD9VT75"/>
<reference evidence="4" key="2">
    <citation type="journal article" date="2023" name="Commun. Biol.">
        <title>Intrasexual cuticular hydrocarbon dimorphism in a wasp sheds light on hydrocarbon biosynthesis genes in Hymenoptera.</title>
        <authorList>
            <person name="Moris V.C."/>
            <person name="Podsiadlowski L."/>
            <person name="Martin S."/>
            <person name="Oeyen J.P."/>
            <person name="Donath A."/>
            <person name="Petersen M."/>
            <person name="Wilbrandt J."/>
            <person name="Misof B."/>
            <person name="Liedtke D."/>
            <person name="Thamm M."/>
            <person name="Scheiner R."/>
            <person name="Schmitt T."/>
            <person name="Niehuis O."/>
        </authorList>
    </citation>
    <scope>NUCLEOTIDE SEQUENCE</scope>
    <source>
        <strain evidence="4">GBR_01_08_01A</strain>
    </source>
</reference>
<evidence type="ECO:0000313" key="4">
    <source>
        <dbReference type="EMBL" id="KAK2585200.1"/>
    </source>
</evidence>
<reference evidence="4" key="1">
    <citation type="submission" date="2021-08" db="EMBL/GenBank/DDBJ databases">
        <authorList>
            <person name="Misof B."/>
            <person name="Oliver O."/>
            <person name="Podsiadlowski L."/>
            <person name="Donath A."/>
            <person name="Peters R."/>
            <person name="Mayer C."/>
            <person name="Rust J."/>
            <person name="Gunkel S."/>
            <person name="Lesny P."/>
            <person name="Martin S."/>
            <person name="Oeyen J.P."/>
            <person name="Petersen M."/>
            <person name="Panagiotis P."/>
            <person name="Wilbrandt J."/>
            <person name="Tanja T."/>
        </authorList>
    </citation>
    <scope>NUCLEOTIDE SEQUENCE</scope>
    <source>
        <strain evidence="4">GBR_01_08_01A</strain>
        <tissue evidence="4">Thorax + abdomen</tissue>
    </source>
</reference>
<evidence type="ECO:0000313" key="5">
    <source>
        <dbReference type="Proteomes" id="UP001258017"/>
    </source>
</evidence>
<feature type="signal peptide" evidence="2">
    <location>
        <begin position="1"/>
        <end position="16"/>
    </location>
</feature>
<proteinExistence type="predicted"/>
<keyword evidence="5" id="KW-1185">Reference proteome</keyword>
<keyword evidence="1 2" id="KW-0732">Signal</keyword>
<dbReference type="InterPro" id="IPR015819">
    <property type="entry name" value="Lipid_transp_b-sht_shell"/>
</dbReference>